<gene>
    <name evidence="1" type="ORF">GCM10010346_17070</name>
</gene>
<reference evidence="2" key="1">
    <citation type="journal article" date="2019" name="Int. J. Syst. Evol. Microbiol.">
        <title>The Global Catalogue of Microorganisms (GCM) 10K type strain sequencing project: providing services to taxonomists for standard genome sequencing and annotation.</title>
        <authorList>
            <consortium name="The Broad Institute Genomics Platform"/>
            <consortium name="The Broad Institute Genome Sequencing Center for Infectious Disease"/>
            <person name="Wu L."/>
            <person name="Ma J."/>
        </authorList>
    </citation>
    <scope>NUCLEOTIDE SEQUENCE [LARGE SCALE GENOMIC DNA]</scope>
    <source>
        <strain evidence="2">JCM 4737</strain>
    </source>
</reference>
<protein>
    <submittedName>
        <fullName evidence="1">Uncharacterized protein</fullName>
    </submittedName>
</protein>
<accession>A0ABQ3DK33</accession>
<evidence type="ECO:0000313" key="2">
    <source>
        <dbReference type="Proteomes" id="UP000599437"/>
    </source>
</evidence>
<comment type="caution">
    <text evidence="1">The sequence shown here is derived from an EMBL/GenBank/DDBJ whole genome shotgun (WGS) entry which is preliminary data.</text>
</comment>
<name>A0ABQ3DK33_9ACTN</name>
<organism evidence="1 2">
    <name type="scientific">Streptomyces chryseus</name>
    <dbReference type="NCBI Taxonomy" id="68186"/>
    <lineage>
        <taxon>Bacteria</taxon>
        <taxon>Bacillati</taxon>
        <taxon>Actinomycetota</taxon>
        <taxon>Actinomycetes</taxon>
        <taxon>Kitasatosporales</taxon>
        <taxon>Streptomycetaceae</taxon>
        <taxon>Streptomyces</taxon>
    </lineage>
</organism>
<dbReference type="EMBL" id="BMVO01000003">
    <property type="protein sequence ID" value="GHA94828.1"/>
    <property type="molecule type" value="Genomic_DNA"/>
</dbReference>
<keyword evidence="2" id="KW-1185">Reference proteome</keyword>
<proteinExistence type="predicted"/>
<dbReference type="Proteomes" id="UP000599437">
    <property type="component" value="Unassembled WGS sequence"/>
</dbReference>
<evidence type="ECO:0000313" key="1">
    <source>
        <dbReference type="EMBL" id="GHA94828.1"/>
    </source>
</evidence>
<sequence>MTTEQQSRSDARQAIVALVEKDLEALGLTPTHTTRGGVSYRTLPVGKGWCQVLYAPEEAWPPGADLCVIVRWHPDKAYRRNNDTGHVPAGAEEHWRERTRATIAALATAGYKAAATGPPRAPRLHAQEDILVWRVPEDHEGAWPPFQAWHGSAPARPNLDQPDYRYPERNPLHLVEAVLNNSRRHWPAADLGRVLTVTASAVIWPPHAESCVRVLWQPSERFQRLPDGAVPAGAEEHWRAGVSRVRQDLVAAGYHVRGAERPMSPARDEDAGLLVWRGAYPHLG</sequence>
<dbReference type="RefSeq" id="WP_138894643.1">
    <property type="nucleotide sequence ID" value="NZ_BMVO01000003.1"/>
</dbReference>